<organism evidence="1 2">
    <name type="scientific">Humitalea rosea</name>
    <dbReference type="NCBI Taxonomy" id="990373"/>
    <lineage>
        <taxon>Bacteria</taxon>
        <taxon>Pseudomonadati</taxon>
        <taxon>Pseudomonadota</taxon>
        <taxon>Alphaproteobacteria</taxon>
        <taxon>Acetobacterales</taxon>
        <taxon>Roseomonadaceae</taxon>
        <taxon>Humitalea</taxon>
    </lineage>
</organism>
<reference evidence="1 2" key="1">
    <citation type="submission" date="2018-06" db="EMBL/GenBank/DDBJ databases">
        <title>Genomic Encyclopedia of Archaeal and Bacterial Type Strains, Phase II (KMG-II): from individual species to whole genera.</title>
        <authorList>
            <person name="Goeker M."/>
        </authorList>
    </citation>
    <scope>NUCLEOTIDE SEQUENCE [LARGE SCALE GENOMIC DNA]</scope>
    <source>
        <strain evidence="1 2">DSM 24525</strain>
    </source>
</reference>
<dbReference type="Gene3D" id="3.40.1730.10">
    <property type="entry name" value="pa0076 domain"/>
    <property type="match status" value="1"/>
</dbReference>
<dbReference type="NCBIfam" id="TIGR03373">
    <property type="entry name" value="VI_minor_4"/>
    <property type="match status" value="1"/>
</dbReference>
<dbReference type="EMBL" id="QKYU01000001">
    <property type="protein sequence ID" value="PZW51001.1"/>
    <property type="molecule type" value="Genomic_DNA"/>
</dbReference>
<dbReference type="InterPro" id="IPR017748">
    <property type="entry name" value="TagF"/>
</dbReference>
<dbReference type="RefSeq" id="WP_111396282.1">
    <property type="nucleotide sequence ID" value="NZ_QKYU01000001.1"/>
</dbReference>
<evidence type="ECO:0000313" key="1">
    <source>
        <dbReference type="EMBL" id="PZW51001.1"/>
    </source>
</evidence>
<sequence length="174" mass="18431">METPRTGVFGKLPAHGDFVRRALPRSFITPWDDWLSAGIAEARDTLGEGWEAAWDAAPIWRFRLAPGACGPEAAVGVIATSADTVGRRFPLTLAAVLPAAALPPPEEWFAALEAAAARARAGEVDADALFDLLPPPPPDDLDATLDGRSLFWVAGRSTQGMPAHFAPLLEALPT</sequence>
<dbReference type="AlphaFoldDB" id="A0A2W7IT75"/>
<evidence type="ECO:0000313" key="2">
    <source>
        <dbReference type="Proteomes" id="UP000249688"/>
    </source>
</evidence>
<name>A0A2W7IT75_9PROT</name>
<gene>
    <name evidence="1" type="ORF">C8P66_101218</name>
</gene>
<protein>
    <submittedName>
        <fullName evidence="1">Type VI secretion system ImpM family protein</fullName>
    </submittedName>
</protein>
<dbReference type="Pfam" id="PF09867">
    <property type="entry name" value="TagF_N"/>
    <property type="match status" value="1"/>
</dbReference>
<proteinExistence type="predicted"/>
<keyword evidence="2" id="KW-1185">Reference proteome</keyword>
<comment type="caution">
    <text evidence="1">The sequence shown here is derived from an EMBL/GenBank/DDBJ whole genome shotgun (WGS) entry which is preliminary data.</text>
</comment>
<dbReference type="InterPro" id="IPR038225">
    <property type="entry name" value="TagF_sf"/>
</dbReference>
<dbReference type="Proteomes" id="UP000249688">
    <property type="component" value="Unassembled WGS sequence"/>
</dbReference>
<accession>A0A2W7IT75</accession>
<dbReference type="OrthoDB" id="9801841at2"/>